<reference evidence="2 3" key="1">
    <citation type="journal article" date="2018" name="Mol. Ecol.">
        <title>The obligate alkalophilic soda-lake fungus Sodiomyces alkalinus has shifted to a protein diet.</title>
        <authorList>
            <person name="Grum-Grzhimaylo A.A."/>
            <person name="Falkoski D.L."/>
            <person name="van den Heuvel J."/>
            <person name="Valero-Jimenez C.A."/>
            <person name="Min B."/>
            <person name="Choi I.G."/>
            <person name="Lipzen A."/>
            <person name="Daum C.G."/>
            <person name="Aanen D.K."/>
            <person name="Tsang A."/>
            <person name="Henrissat B."/>
            <person name="Bilanenko E.N."/>
            <person name="de Vries R.P."/>
            <person name="van Kan J.A.L."/>
            <person name="Grigoriev I.V."/>
            <person name="Debets A.J.M."/>
        </authorList>
    </citation>
    <scope>NUCLEOTIDE SEQUENCE [LARGE SCALE GENOMIC DNA]</scope>
    <source>
        <strain evidence="2 3">F11</strain>
    </source>
</reference>
<proteinExistence type="predicted"/>
<name>A0A3N2PLX4_SODAK</name>
<accession>A0A3N2PLX4</accession>
<dbReference type="EMBL" id="ML119061">
    <property type="protein sequence ID" value="ROT35531.1"/>
    <property type="molecule type" value="Genomic_DNA"/>
</dbReference>
<dbReference type="Proteomes" id="UP000272025">
    <property type="component" value="Unassembled WGS sequence"/>
</dbReference>
<dbReference type="GeneID" id="39583029"/>
<evidence type="ECO:0000313" key="3">
    <source>
        <dbReference type="Proteomes" id="UP000272025"/>
    </source>
</evidence>
<evidence type="ECO:0000256" key="1">
    <source>
        <dbReference type="SAM" id="MobiDB-lite"/>
    </source>
</evidence>
<protein>
    <submittedName>
        <fullName evidence="2">Uncharacterized protein</fullName>
    </submittedName>
</protein>
<gene>
    <name evidence="2" type="ORF">SODALDRAFT_363371</name>
</gene>
<keyword evidence="3" id="KW-1185">Reference proteome</keyword>
<sequence length="236" mass="26168">MSNTWEENREPPHAHIRLLITNRGVCGWQNANERTSHGGWVENSREDDLLRVARRELPRHQHLIPPLANFSDVSPQNFAAVAKSSTLDLHPCLARLSFFVPPVINPCITILLLHRSYGNWAGRQPVPDHCRPALTAGHGFVRSPYHPLCLRNASRAGSCPSCRGCLCLPMGQFSTARLLSCPTQSQLTISLYRQVPGVEPWCWGSSELMVVSSGTTRESCATPGTRAPDPSEYVVR</sequence>
<dbReference type="RefSeq" id="XP_028463337.1">
    <property type="nucleotide sequence ID" value="XM_028614551.1"/>
</dbReference>
<feature type="region of interest" description="Disordered" evidence="1">
    <location>
        <begin position="217"/>
        <end position="236"/>
    </location>
</feature>
<organism evidence="2 3">
    <name type="scientific">Sodiomyces alkalinus (strain CBS 110278 / VKM F-3762 / F11)</name>
    <name type="common">Alkaliphilic filamentous fungus</name>
    <dbReference type="NCBI Taxonomy" id="1314773"/>
    <lineage>
        <taxon>Eukaryota</taxon>
        <taxon>Fungi</taxon>
        <taxon>Dikarya</taxon>
        <taxon>Ascomycota</taxon>
        <taxon>Pezizomycotina</taxon>
        <taxon>Sordariomycetes</taxon>
        <taxon>Hypocreomycetidae</taxon>
        <taxon>Glomerellales</taxon>
        <taxon>Plectosphaerellaceae</taxon>
        <taxon>Sodiomyces</taxon>
    </lineage>
</organism>
<evidence type="ECO:0000313" key="2">
    <source>
        <dbReference type="EMBL" id="ROT35531.1"/>
    </source>
</evidence>
<dbReference type="AlphaFoldDB" id="A0A3N2PLX4"/>